<proteinExistence type="predicted"/>
<keyword evidence="3" id="KW-1185">Reference proteome</keyword>
<accession>A0A6I2L0Y4</accession>
<dbReference type="SUPFAM" id="SSF53850">
    <property type="entry name" value="Periplasmic binding protein-like II"/>
    <property type="match status" value="1"/>
</dbReference>
<sequence length="270" mass="30489">MIFKLRCICFVACTMFMSAAMPASSDAPLELRIAVVSDARADYFVRLLEESLKLIKQPYHLQFVKDIPARRMWWMLGRGDINLFYGMQSPDKDNDPQLVPVRNALTNGLIGQRVLLIRRTDAPAFDQVRSIADLKRTGLIAGFGAGWGDTKVWMAADLPLYQHNAPWNTIYAMVAAGNRHVDYLPRGVIEVREEARAHPELVVEPHLLLEYRADFGFYLSPSAARYRPVIERALKAAEASGLKARLLDEAFGADIRALNLNHRVRLRLAD</sequence>
<gene>
    <name evidence="2" type="ORF">GJ699_08085</name>
</gene>
<evidence type="ECO:0000256" key="1">
    <source>
        <dbReference type="SAM" id="SignalP"/>
    </source>
</evidence>
<dbReference type="Proteomes" id="UP000433309">
    <property type="component" value="Unassembled WGS sequence"/>
</dbReference>
<evidence type="ECO:0000313" key="2">
    <source>
        <dbReference type="EMBL" id="MRW89939.1"/>
    </source>
</evidence>
<name>A0A6I2L0Y4_9BURK</name>
<keyword evidence="1" id="KW-0732">Signal</keyword>
<dbReference type="EMBL" id="WKJK01000003">
    <property type="protein sequence ID" value="MRW89939.1"/>
    <property type="molecule type" value="Genomic_DNA"/>
</dbReference>
<evidence type="ECO:0000313" key="3">
    <source>
        <dbReference type="Proteomes" id="UP000433309"/>
    </source>
</evidence>
<organism evidence="2 3">
    <name type="scientific">Duganella guangzhouensis</name>
    <dbReference type="NCBI Taxonomy" id="2666084"/>
    <lineage>
        <taxon>Bacteria</taxon>
        <taxon>Pseudomonadati</taxon>
        <taxon>Pseudomonadota</taxon>
        <taxon>Betaproteobacteria</taxon>
        <taxon>Burkholderiales</taxon>
        <taxon>Oxalobacteraceae</taxon>
        <taxon>Telluria group</taxon>
        <taxon>Duganella</taxon>
    </lineage>
</organism>
<feature type="signal peptide" evidence="1">
    <location>
        <begin position="1"/>
        <end position="19"/>
    </location>
</feature>
<evidence type="ECO:0008006" key="4">
    <source>
        <dbReference type="Google" id="ProtNLM"/>
    </source>
</evidence>
<comment type="caution">
    <text evidence="2">The sequence shown here is derived from an EMBL/GenBank/DDBJ whole genome shotgun (WGS) entry which is preliminary data.</text>
</comment>
<protein>
    <recommendedName>
        <fullName evidence="4">Solute-binding protein family 3/N-terminal domain-containing protein</fullName>
    </recommendedName>
</protein>
<feature type="chain" id="PRO_5026115551" description="Solute-binding protein family 3/N-terminal domain-containing protein" evidence="1">
    <location>
        <begin position="20"/>
        <end position="270"/>
    </location>
</feature>
<reference evidence="2 3" key="1">
    <citation type="submission" date="2019-11" db="EMBL/GenBank/DDBJ databases">
        <title>Novel species isolated from a subtropical stream in China.</title>
        <authorList>
            <person name="Lu H."/>
        </authorList>
    </citation>
    <scope>NUCLEOTIDE SEQUENCE [LARGE SCALE GENOMIC DNA]</scope>
    <source>
        <strain evidence="2 3">FT80W</strain>
    </source>
</reference>
<dbReference type="AlphaFoldDB" id="A0A6I2L0Y4"/>